<dbReference type="AlphaFoldDB" id="A0A1I6ULV1"/>
<sequence length="118" mass="13760">MNERFLKWIKSDANEFFSSIPISEVEAPVGPNDSYTRMTNVTDRFTGKVSVKNNGNFELEVQDSEGKMVLFEHHEIDDTASFEQLLSRYKELLSQGQISGTPQTLQYMRYHRYTNSRR</sequence>
<dbReference type="EMBL" id="FPAA01000018">
    <property type="protein sequence ID" value="SFT02422.1"/>
    <property type="molecule type" value="Genomic_DNA"/>
</dbReference>
<evidence type="ECO:0000313" key="2">
    <source>
        <dbReference type="Proteomes" id="UP000198660"/>
    </source>
</evidence>
<gene>
    <name evidence="1" type="ORF">SAMN05444972_11814</name>
</gene>
<protein>
    <submittedName>
        <fullName evidence="1">Uncharacterized protein</fullName>
    </submittedName>
</protein>
<reference evidence="2" key="1">
    <citation type="submission" date="2016-10" db="EMBL/GenBank/DDBJ databases">
        <authorList>
            <person name="Varghese N."/>
            <person name="Submissions S."/>
        </authorList>
    </citation>
    <scope>NUCLEOTIDE SEQUENCE [LARGE SCALE GENOMIC DNA]</scope>
    <source>
        <strain evidence="2">DSM 45789</strain>
    </source>
</reference>
<dbReference type="Proteomes" id="UP000198660">
    <property type="component" value="Unassembled WGS sequence"/>
</dbReference>
<keyword evidence="2" id="KW-1185">Reference proteome</keyword>
<accession>A0A1I6ULV1</accession>
<evidence type="ECO:0000313" key="1">
    <source>
        <dbReference type="EMBL" id="SFT02422.1"/>
    </source>
</evidence>
<name>A0A1I6ULV1_9BACL</name>
<dbReference type="RefSeq" id="WP_091839599.1">
    <property type="nucleotide sequence ID" value="NZ_FPAA01000018.1"/>
</dbReference>
<organism evidence="1 2">
    <name type="scientific">Marininema halotolerans</name>
    <dbReference type="NCBI Taxonomy" id="1155944"/>
    <lineage>
        <taxon>Bacteria</taxon>
        <taxon>Bacillati</taxon>
        <taxon>Bacillota</taxon>
        <taxon>Bacilli</taxon>
        <taxon>Bacillales</taxon>
        <taxon>Thermoactinomycetaceae</taxon>
        <taxon>Marininema</taxon>
    </lineage>
</organism>
<proteinExistence type="predicted"/>